<dbReference type="EMBL" id="LJZQ01000051">
    <property type="protein sequence ID" value="KPQ26575.1"/>
    <property type="molecule type" value="Genomic_DNA"/>
</dbReference>
<dbReference type="OrthoDB" id="6367394at2"/>
<dbReference type="Proteomes" id="UP000050416">
    <property type="component" value="Unassembled WGS sequence"/>
</dbReference>
<keyword evidence="1" id="KW-1133">Transmembrane helix</keyword>
<proteinExistence type="predicted"/>
<gene>
    <name evidence="2" type="ORF">HLUCCX14_17775</name>
</gene>
<accession>A0A0P7Y8G5</accession>
<keyword evidence="1" id="KW-0472">Membrane</keyword>
<organism evidence="2 3">
    <name type="scientific">Marinobacter excellens HL-55</name>
    <dbReference type="NCBI Taxonomy" id="1305731"/>
    <lineage>
        <taxon>Bacteria</taxon>
        <taxon>Pseudomonadati</taxon>
        <taxon>Pseudomonadota</taxon>
        <taxon>Gammaproteobacteria</taxon>
        <taxon>Pseudomonadales</taxon>
        <taxon>Marinobacteraceae</taxon>
        <taxon>Marinobacter</taxon>
    </lineage>
</organism>
<name>A0A0P7Y8G5_9GAMM</name>
<comment type="caution">
    <text evidence="2">The sequence shown here is derived from an EMBL/GenBank/DDBJ whole genome shotgun (WGS) entry which is preliminary data.</text>
</comment>
<feature type="transmembrane region" description="Helical" evidence="1">
    <location>
        <begin position="12"/>
        <end position="33"/>
    </location>
</feature>
<evidence type="ECO:0000313" key="2">
    <source>
        <dbReference type="EMBL" id="KPQ26575.1"/>
    </source>
</evidence>
<sequence length="131" mass="14925">MSDEKLMLLAEITIVASLGVGIVLLLLMVTLFFRKTVEVERRIATSGKQLDEIRSIWGNGPIGRWMRVMHVYAFVVFRHIPRIGPRIESRMGGETEPLPLPLKLWVIVPFTAYAILMFLFFFSGWYLGAIG</sequence>
<evidence type="ECO:0000313" key="3">
    <source>
        <dbReference type="Proteomes" id="UP000050416"/>
    </source>
</evidence>
<protein>
    <submittedName>
        <fullName evidence="2">Uncharacterized protein</fullName>
    </submittedName>
</protein>
<feature type="transmembrane region" description="Helical" evidence="1">
    <location>
        <begin position="104"/>
        <end position="127"/>
    </location>
</feature>
<keyword evidence="1" id="KW-0812">Transmembrane</keyword>
<dbReference type="PATRIC" id="fig|1305731.5.peg.1204"/>
<reference evidence="2 3" key="1">
    <citation type="submission" date="2015-09" db="EMBL/GenBank/DDBJ databases">
        <title>Identification and resolution of microdiversity through metagenomic sequencing of parallel consortia.</title>
        <authorList>
            <person name="Nelson W.C."/>
            <person name="Romine M.F."/>
            <person name="Lindemann S.R."/>
        </authorList>
    </citation>
    <scope>NUCLEOTIDE SEQUENCE [LARGE SCALE GENOMIC DNA]</scope>
    <source>
        <strain evidence="2">HL-55</strain>
    </source>
</reference>
<dbReference type="AlphaFoldDB" id="A0A0P7Y8G5"/>
<evidence type="ECO:0000256" key="1">
    <source>
        <dbReference type="SAM" id="Phobius"/>
    </source>
</evidence>